<dbReference type="EMBL" id="AXCM01007855">
    <property type="status" value="NOT_ANNOTATED_CDS"/>
    <property type="molecule type" value="Genomic_DNA"/>
</dbReference>
<keyword evidence="3" id="KW-1185">Reference proteome</keyword>
<dbReference type="EMBL" id="AXCM01007856">
    <property type="status" value="NOT_ANNOTATED_CDS"/>
    <property type="molecule type" value="Genomic_DNA"/>
</dbReference>
<proteinExistence type="predicted"/>
<feature type="region of interest" description="Disordered" evidence="1">
    <location>
        <begin position="1"/>
        <end position="52"/>
    </location>
</feature>
<dbReference type="AlphaFoldDB" id="A0A182M8I1"/>
<evidence type="ECO:0000313" key="3">
    <source>
        <dbReference type="Proteomes" id="UP000075883"/>
    </source>
</evidence>
<dbReference type="Proteomes" id="UP000075883">
    <property type="component" value="Unassembled WGS sequence"/>
</dbReference>
<reference evidence="2" key="2">
    <citation type="submission" date="2020-05" db="UniProtKB">
        <authorList>
            <consortium name="EnsemblMetazoa"/>
        </authorList>
    </citation>
    <scope>IDENTIFICATION</scope>
    <source>
        <strain evidence="2">A-37</strain>
    </source>
</reference>
<dbReference type="EnsemblMetazoa" id="ACUA012094-RA">
    <property type="protein sequence ID" value="ACUA012094-PA"/>
    <property type="gene ID" value="ACUA012094"/>
</dbReference>
<name>A0A182M8I1_9DIPT</name>
<reference evidence="3" key="1">
    <citation type="submission" date="2013-09" db="EMBL/GenBank/DDBJ databases">
        <title>The Genome Sequence of Anopheles culicifacies species A.</title>
        <authorList>
            <consortium name="The Broad Institute Genomics Platform"/>
            <person name="Neafsey D.E."/>
            <person name="Besansky N."/>
            <person name="Howell P."/>
            <person name="Walton C."/>
            <person name="Young S.K."/>
            <person name="Zeng Q."/>
            <person name="Gargeya S."/>
            <person name="Fitzgerald M."/>
            <person name="Haas B."/>
            <person name="Abouelleil A."/>
            <person name="Allen A.W."/>
            <person name="Alvarado L."/>
            <person name="Arachchi H.M."/>
            <person name="Berlin A.M."/>
            <person name="Chapman S.B."/>
            <person name="Gainer-Dewar J."/>
            <person name="Goldberg J."/>
            <person name="Griggs A."/>
            <person name="Gujja S."/>
            <person name="Hansen M."/>
            <person name="Howarth C."/>
            <person name="Imamovic A."/>
            <person name="Ireland A."/>
            <person name="Larimer J."/>
            <person name="McCowan C."/>
            <person name="Murphy C."/>
            <person name="Pearson M."/>
            <person name="Poon T.W."/>
            <person name="Priest M."/>
            <person name="Roberts A."/>
            <person name="Saif S."/>
            <person name="Shea T."/>
            <person name="Sisk P."/>
            <person name="Sykes S."/>
            <person name="Wortman J."/>
            <person name="Nusbaum C."/>
            <person name="Birren B."/>
        </authorList>
    </citation>
    <scope>NUCLEOTIDE SEQUENCE [LARGE SCALE GENOMIC DNA]</scope>
    <source>
        <strain evidence="3">A-37</strain>
    </source>
</reference>
<protein>
    <submittedName>
        <fullName evidence="2">Uncharacterized protein</fullName>
    </submittedName>
</protein>
<sequence length="219" mass="24341">MRTRRDCAAAKQNTSDFDGRPEYCFRPSSLHRSDGKRKRRNRSHFTPSPSPAICSATPLMVSGITDVPSSMPPSSSTIEPLRPRPPLLPVLRPANFFMYFIFSFRRPKETPPAIVSCTDADNASDTWRCSISDVLSSTVILLASVGTAAASIDCPAKVGTEDELAMLERVPFIPVEEPEIMLYAMYSCRNSGSRRSASCTIAIHHRRWCCFRLLLTTAH</sequence>
<evidence type="ECO:0000313" key="2">
    <source>
        <dbReference type="EnsemblMetazoa" id="ACUA012094-PA"/>
    </source>
</evidence>
<dbReference type="VEuPathDB" id="VectorBase:ACUA012094"/>
<organism evidence="2 3">
    <name type="scientific">Anopheles culicifacies</name>
    <dbReference type="NCBI Taxonomy" id="139723"/>
    <lineage>
        <taxon>Eukaryota</taxon>
        <taxon>Metazoa</taxon>
        <taxon>Ecdysozoa</taxon>
        <taxon>Arthropoda</taxon>
        <taxon>Hexapoda</taxon>
        <taxon>Insecta</taxon>
        <taxon>Pterygota</taxon>
        <taxon>Neoptera</taxon>
        <taxon>Endopterygota</taxon>
        <taxon>Diptera</taxon>
        <taxon>Nematocera</taxon>
        <taxon>Culicoidea</taxon>
        <taxon>Culicidae</taxon>
        <taxon>Anophelinae</taxon>
        <taxon>Anopheles</taxon>
        <taxon>culicifacies species complex</taxon>
    </lineage>
</organism>
<evidence type="ECO:0000256" key="1">
    <source>
        <dbReference type="SAM" id="MobiDB-lite"/>
    </source>
</evidence>
<feature type="compositionally biased region" description="Basic residues" evidence="1">
    <location>
        <begin position="34"/>
        <end position="43"/>
    </location>
</feature>
<accession>A0A182M8I1</accession>